<keyword evidence="2" id="KW-1133">Transmembrane helix</keyword>
<name>A0ABN9XMX0_9DINO</name>
<accession>A0ABN9XMX0</accession>
<feature type="non-terminal residue" evidence="3">
    <location>
        <position position="308"/>
    </location>
</feature>
<gene>
    <name evidence="3" type="ORF">PCOR1329_LOCUS77166</name>
</gene>
<feature type="transmembrane region" description="Helical" evidence="2">
    <location>
        <begin position="126"/>
        <end position="148"/>
    </location>
</feature>
<evidence type="ECO:0000256" key="1">
    <source>
        <dbReference type="SAM" id="MobiDB-lite"/>
    </source>
</evidence>
<protein>
    <submittedName>
        <fullName evidence="3">Uncharacterized protein</fullName>
    </submittedName>
</protein>
<evidence type="ECO:0000256" key="2">
    <source>
        <dbReference type="SAM" id="Phobius"/>
    </source>
</evidence>
<evidence type="ECO:0000313" key="3">
    <source>
        <dbReference type="EMBL" id="CAK0899721.1"/>
    </source>
</evidence>
<evidence type="ECO:0000313" key="4">
    <source>
        <dbReference type="Proteomes" id="UP001189429"/>
    </source>
</evidence>
<organism evidence="3 4">
    <name type="scientific">Prorocentrum cordatum</name>
    <dbReference type="NCBI Taxonomy" id="2364126"/>
    <lineage>
        <taxon>Eukaryota</taxon>
        <taxon>Sar</taxon>
        <taxon>Alveolata</taxon>
        <taxon>Dinophyceae</taxon>
        <taxon>Prorocentrales</taxon>
        <taxon>Prorocentraceae</taxon>
        <taxon>Prorocentrum</taxon>
    </lineage>
</organism>
<reference evidence="3" key="1">
    <citation type="submission" date="2023-10" db="EMBL/GenBank/DDBJ databases">
        <authorList>
            <person name="Chen Y."/>
            <person name="Shah S."/>
            <person name="Dougan E. K."/>
            <person name="Thang M."/>
            <person name="Chan C."/>
        </authorList>
    </citation>
    <scope>NUCLEOTIDE SEQUENCE [LARGE SCALE GENOMIC DNA]</scope>
</reference>
<feature type="region of interest" description="Disordered" evidence="1">
    <location>
        <begin position="167"/>
        <end position="240"/>
    </location>
</feature>
<feature type="compositionally biased region" description="Low complexity" evidence="1">
    <location>
        <begin position="204"/>
        <end position="222"/>
    </location>
</feature>
<keyword evidence="4" id="KW-1185">Reference proteome</keyword>
<keyword evidence="2" id="KW-0472">Membrane</keyword>
<proteinExistence type="predicted"/>
<keyword evidence="2" id="KW-0812">Transmembrane</keyword>
<feature type="compositionally biased region" description="Basic and acidic residues" evidence="1">
    <location>
        <begin position="173"/>
        <end position="188"/>
    </location>
</feature>
<dbReference type="EMBL" id="CAUYUJ010020652">
    <property type="protein sequence ID" value="CAK0899721.1"/>
    <property type="molecule type" value="Genomic_DNA"/>
</dbReference>
<dbReference type="Proteomes" id="UP001189429">
    <property type="component" value="Unassembled WGS sequence"/>
</dbReference>
<comment type="caution">
    <text evidence="3">The sequence shown here is derived from an EMBL/GenBank/DDBJ whole genome shotgun (WGS) entry which is preliminary data.</text>
</comment>
<sequence length="308" mass="31619">MFVRGDDEREVYSTRCATATKHLVRPGACGLCDGRVQEQCAAPSRVYEGEIAGLPTGEDFVCEMAAEGGPVHDLEDGVAVIGGKTNLPTPSPTTTLTTTTTATSVTGDTNKLLLTSADGGGASASWWPLLFGFLILACCAGFCVFAYLSVQKSKAAERQTRATKIKAGMLDEEGAHSSEESTDEERRTSFRTGACEPLMGKGGPPATSASASTAARGTSTAGLPPHVPREHTRASPGNALSAGHVLPPVCETVMAASRMPPGTPSTPKFAGAGANLPDMDLVIVTPQGLAVTPLNGTPPPAGVPLLQD</sequence>